<evidence type="ECO:0000313" key="2">
    <source>
        <dbReference type="Proteomes" id="UP001140502"/>
    </source>
</evidence>
<dbReference type="OrthoDB" id="10256055at2759"/>
<dbReference type="PANTHER" id="PTHR41677:SF1">
    <property type="entry name" value="FE2OG DIOXYGENASE DOMAIN-CONTAINING PROTEIN"/>
    <property type="match status" value="1"/>
</dbReference>
<dbReference type="PANTHER" id="PTHR41677">
    <property type="entry name" value="YALI0B19030P"/>
    <property type="match status" value="1"/>
</dbReference>
<protein>
    <submittedName>
        <fullName evidence="1">Uncharacterized protein</fullName>
    </submittedName>
</protein>
<keyword evidence="2" id="KW-1185">Reference proteome</keyword>
<comment type="caution">
    <text evidence="1">The sequence shown here is derived from an EMBL/GenBank/DDBJ whole genome shotgun (WGS) entry which is preliminary data.</text>
</comment>
<evidence type="ECO:0000313" key="1">
    <source>
        <dbReference type="EMBL" id="KAJ4308431.1"/>
    </source>
</evidence>
<reference evidence="1" key="1">
    <citation type="submission" date="2022-10" db="EMBL/GenBank/DDBJ databases">
        <title>Tapping the CABI collections for fungal endophytes: first genome assemblies for Collariella, Neodidymelliopsis, Ascochyta clinopodiicola, Didymella pomorum, Didymosphaeria variabile, Neocosmospora piperis and Neocucurbitaria cava.</title>
        <authorList>
            <person name="Hill R."/>
        </authorList>
    </citation>
    <scope>NUCLEOTIDE SEQUENCE</scope>
    <source>
        <strain evidence="1">IMI 366586</strain>
    </source>
</reference>
<gene>
    <name evidence="1" type="ORF">N0V84_012103</name>
</gene>
<accession>A0A9W8T9X5</accession>
<name>A0A9W8T9X5_9HYPO</name>
<dbReference type="Proteomes" id="UP001140502">
    <property type="component" value="Unassembled WGS sequence"/>
</dbReference>
<sequence length="120" mass="14040">MKEIGLEGHSISPNACSEPFPLFSEEAIKQMGAEIFSENILEKCYRRCRGRPAFDFDIANIKISYHLEVLEERIRAKGYEERKLAMAKKKYDIPSMRDFLEELREFIDSMLTEIVEVEDD</sequence>
<dbReference type="EMBL" id="JAPEUR010000531">
    <property type="protein sequence ID" value="KAJ4308431.1"/>
    <property type="molecule type" value="Genomic_DNA"/>
</dbReference>
<organism evidence="1 2">
    <name type="scientific">Fusarium piperis</name>
    <dbReference type="NCBI Taxonomy" id="1435070"/>
    <lineage>
        <taxon>Eukaryota</taxon>
        <taxon>Fungi</taxon>
        <taxon>Dikarya</taxon>
        <taxon>Ascomycota</taxon>
        <taxon>Pezizomycotina</taxon>
        <taxon>Sordariomycetes</taxon>
        <taxon>Hypocreomycetidae</taxon>
        <taxon>Hypocreales</taxon>
        <taxon>Nectriaceae</taxon>
        <taxon>Fusarium</taxon>
        <taxon>Fusarium solani species complex</taxon>
    </lineage>
</organism>
<proteinExistence type="predicted"/>
<dbReference type="AlphaFoldDB" id="A0A9W8T9X5"/>